<comment type="caution">
    <text evidence="1">The sequence shown here is derived from an EMBL/GenBank/DDBJ whole genome shotgun (WGS) entry which is preliminary data.</text>
</comment>
<dbReference type="AlphaFoldDB" id="A0A317SQI6"/>
<sequence>NIWSVMNYQVPRGKCVHKLSVLSTSCPCLRFMLNPLQAASSFACDGCGHHASFHNLRNPGEED</sequence>
<reference evidence="1 2" key="1">
    <citation type="submission" date="2018-03" db="EMBL/GenBank/DDBJ databases">
        <title>Genomes of Pezizomycetes fungi and the evolution of truffles.</title>
        <authorList>
            <person name="Murat C."/>
            <person name="Payen T."/>
            <person name="Noel B."/>
            <person name="Kuo A."/>
            <person name="Martin F.M."/>
        </authorList>
    </citation>
    <scope>NUCLEOTIDE SEQUENCE [LARGE SCALE GENOMIC DNA]</scope>
    <source>
        <strain evidence="1">091103-1</strain>
    </source>
</reference>
<feature type="non-terminal residue" evidence="1">
    <location>
        <position position="1"/>
    </location>
</feature>
<name>A0A317SQI6_9PEZI</name>
<dbReference type="EMBL" id="PYWC01000031">
    <property type="protein sequence ID" value="PWW76614.1"/>
    <property type="molecule type" value="Genomic_DNA"/>
</dbReference>
<accession>A0A317SQI6</accession>
<keyword evidence="2" id="KW-1185">Reference proteome</keyword>
<dbReference type="Proteomes" id="UP000246991">
    <property type="component" value="Unassembled WGS sequence"/>
</dbReference>
<evidence type="ECO:0000313" key="1">
    <source>
        <dbReference type="EMBL" id="PWW76614.1"/>
    </source>
</evidence>
<dbReference type="OrthoDB" id="5424021at2759"/>
<protein>
    <submittedName>
        <fullName evidence="1">Uncharacterized protein</fullName>
    </submittedName>
</protein>
<gene>
    <name evidence="1" type="ORF">C7212DRAFT_80038</name>
</gene>
<feature type="non-terminal residue" evidence="1">
    <location>
        <position position="63"/>
    </location>
</feature>
<organism evidence="1 2">
    <name type="scientific">Tuber magnatum</name>
    <name type="common">white Piedmont truffle</name>
    <dbReference type="NCBI Taxonomy" id="42249"/>
    <lineage>
        <taxon>Eukaryota</taxon>
        <taxon>Fungi</taxon>
        <taxon>Dikarya</taxon>
        <taxon>Ascomycota</taxon>
        <taxon>Pezizomycotina</taxon>
        <taxon>Pezizomycetes</taxon>
        <taxon>Pezizales</taxon>
        <taxon>Tuberaceae</taxon>
        <taxon>Tuber</taxon>
    </lineage>
</organism>
<proteinExistence type="predicted"/>
<evidence type="ECO:0000313" key="2">
    <source>
        <dbReference type="Proteomes" id="UP000246991"/>
    </source>
</evidence>